<gene>
    <name evidence="4" type="ORF">ACFFLI_07690</name>
</gene>
<proteinExistence type="inferred from homology"/>
<keyword evidence="4" id="KW-0808">Transferase</keyword>
<evidence type="ECO:0000313" key="4">
    <source>
        <dbReference type="EMBL" id="MFB9769745.1"/>
    </source>
</evidence>
<dbReference type="PANTHER" id="PTHR30576:SF10">
    <property type="entry name" value="SLL5057 PROTEIN"/>
    <property type="match status" value="1"/>
</dbReference>
<keyword evidence="2" id="KW-0472">Membrane</keyword>
<dbReference type="Proteomes" id="UP001589691">
    <property type="component" value="Unassembled WGS sequence"/>
</dbReference>
<accession>A0ABV5WUC4</accession>
<organism evidence="4 5">
    <name type="scientific">Lactiplantibacillus modestisalitolerans</name>
    <dbReference type="NCBI Taxonomy" id="1457219"/>
    <lineage>
        <taxon>Bacteria</taxon>
        <taxon>Bacillati</taxon>
        <taxon>Bacillota</taxon>
        <taxon>Bacilli</taxon>
        <taxon>Lactobacillales</taxon>
        <taxon>Lactobacillaceae</taxon>
        <taxon>Lactiplantibacillus</taxon>
    </lineage>
</organism>
<evidence type="ECO:0000256" key="1">
    <source>
        <dbReference type="ARBA" id="ARBA00006464"/>
    </source>
</evidence>
<evidence type="ECO:0000313" key="5">
    <source>
        <dbReference type="Proteomes" id="UP001589691"/>
    </source>
</evidence>
<keyword evidence="2" id="KW-1133">Transmembrane helix</keyword>
<sequence length="222" mass="25602">MEYKEREIRPITIDISMQHKRYGYRFIKRVFDFVASLLGLVILSPLFLVVAIAIKVEDPKGSVFYSQIRLGEGQRPFKMYKFRSMVSNADELLAQLLKDNEVDGAMFKMHDDPRITKVGHFIRKYSIDELPQLLNVLLGQMSLVGPRPPLPREVEEYTPYDKQRLAVKPGCTGLWQATVRNSVGFDEMVKIDLTYISKRSVSFDLYVILKTVVIMFKPNGAY</sequence>
<dbReference type="Pfam" id="PF02397">
    <property type="entry name" value="Bac_transf"/>
    <property type="match status" value="1"/>
</dbReference>
<dbReference type="RefSeq" id="WP_170177331.1">
    <property type="nucleotide sequence ID" value="NZ_BJEA01000001.1"/>
</dbReference>
<feature type="transmembrane region" description="Helical" evidence="2">
    <location>
        <begin position="30"/>
        <end position="54"/>
    </location>
</feature>
<dbReference type="EMBL" id="JBHLZY010000020">
    <property type="protein sequence ID" value="MFB9769745.1"/>
    <property type="molecule type" value="Genomic_DNA"/>
</dbReference>
<dbReference type="PANTHER" id="PTHR30576">
    <property type="entry name" value="COLANIC BIOSYNTHESIS UDP-GLUCOSE LIPID CARRIER TRANSFERASE"/>
    <property type="match status" value="1"/>
</dbReference>
<dbReference type="InterPro" id="IPR003362">
    <property type="entry name" value="Bact_transf"/>
</dbReference>
<evidence type="ECO:0000256" key="2">
    <source>
        <dbReference type="SAM" id="Phobius"/>
    </source>
</evidence>
<name>A0ABV5WUC4_9LACO</name>
<comment type="caution">
    <text evidence="4">The sequence shown here is derived from an EMBL/GenBank/DDBJ whole genome shotgun (WGS) entry which is preliminary data.</text>
</comment>
<comment type="similarity">
    <text evidence="1">Belongs to the bacterial sugar transferase family.</text>
</comment>
<keyword evidence="5" id="KW-1185">Reference proteome</keyword>
<feature type="domain" description="Bacterial sugar transferase" evidence="3">
    <location>
        <begin position="28"/>
        <end position="217"/>
    </location>
</feature>
<protein>
    <submittedName>
        <fullName evidence="4">Sugar transferase</fullName>
    </submittedName>
</protein>
<dbReference type="GO" id="GO:0016740">
    <property type="term" value="F:transferase activity"/>
    <property type="evidence" value="ECO:0007669"/>
    <property type="project" value="UniProtKB-KW"/>
</dbReference>
<reference evidence="4 5" key="1">
    <citation type="submission" date="2024-09" db="EMBL/GenBank/DDBJ databases">
        <authorList>
            <person name="Sun Q."/>
            <person name="Mori K."/>
        </authorList>
    </citation>
    <scope>NUCLEOTIDE SEQUENCE [LARGE SCALE GENOMIC DNA]</scope>
    <source>
        <strain evidence="4 5">TBRC 4576</strain>
    </source>
</reference>
<evidence type="ECO:0000259" key="3">
    <source>
        <dbReference type="Pfam" id="PF02397"/>
    </source>
</evidence>
<keyword evidence="2" id="KW-0812">Transmembrane</keyword>